<dbReference type="PANTHER" id="PTHR43740">
    <property type="entry name" value="LEUCYL-TRNA SYNTHETASE"/>
    <property type="match status" value="1"/>
</dbReference>
<proteinExistence type="inferred from homology"/>
<dbReference type="NCBIfam" id="TIGR00396">
    <property type="entry name" value="leuS_bact"/>
    <property type="match status" value="1"/>
</dbReference>
<evidence type="ECO:0000256" key="7">
    <source>
        <dbReference type="ARBA" id="ARBA00023146"/>
    </source>
</evidence>
<dbReference type="InterPro" id="IPR002302">
    <property type="entry name" value="Leu-tRNA-ligase"/>
</dbReference>
<keyword evidence="3 9" id="KW-0436">Ligase</keyword>
<feature type="domain" description="Leucyl-tRNA synthetase editing" evidence="14">
    <location>
        <begin position="220"/>
        <end position="402"/>
    </location>
</feature>
<dbReference type="GO" id="GO:0004823">
    <property type="term" value="F:leucine-tRNA ligase activity"/>
    <property type="evidence" value="ECO:0007669"/>
    <property type="project" value="UniProtKB-EC"/>
</dbReference>
<feature type="short sequence motif" description="'HIGH' region" evidence="9">
    <location>
        <begin position="40"/>
        <end position="50"/>
    </location>
</feature>
<dbReference type="Pfam" id="PF13603">
    <property type="entry name" value="tRNA-synt_1_2"/>
    <property type="match status" value="1"/>
</dbReference>
<gene>
    <name evidence="9" type="primary">leuS</name>
    <name evidence="15" type="ORF">GWK41_02315</name>
</gene>
<evidence type="ECO:0000256" key="9">
    <source>
        <dbReference type="HAMAP-Rule" id="MF_00049"/>
    </source>
</evidence>
<evidence type="ECO:0000313" key="16">
    <source>
        <dbReference type="Proteomes" id="UP000772812"/>
    </source>
</evidence>
<feature type="binding site" evidence="9">
    <location>
        <position position="659"/>
    </location>
    <ligand>
        <name>ATP</name>
        <dbReference type="ChEBI" id="CHEBI:30616"/>
    </ligand>
</feature>
<comment type="catalytic activity">
    <reaction evidence="8 9">
        <text>tRNA(Leu) + L-leucine + ATP = L-leucyl-tRNA(Leu) + AMP + diphosphate</text>
        <dbReference type="Rhea" id="RHEA:11688"/>
        <dbReference type="Rhea" id="RHEA-COMP:9613"/>
        <dbReference type="Rhea" id="RHEA-COMP:9622"/>
        <dbReference type="ChEBI" id="CHEBI:30616"/>
        <dbReference type="ChEBI" id="CHEBI:33019"/>
        <dbReference type="ChEBI" id="CHEBI:57427"/>
        <dbReference type="ChEBI" id="CHEBI:78442"/>
        <dbReference type="ChEBI" id="CHEBI:78494"/>
        <dbReference type="ChEBI" id="CHEBI:456215"/>
        <dbReference type="EC" id="6.1.1.4"/>
    </reaction>
</comment>
<evidence type="ECO:0000256" key="2">
    <source>
        <dbReference type="ARBA" id="ARBA00022490"/>
    </source>
</evidence>
<dbReference type="Pfam" id="PF00133">
    <property type="entry name" value="tRNA-synt_1"/>
    <property type="match status" value="2"/>
</dbReference>
<dbReference type="PROSITE" id="PS00178">
    <property type="entry name" value="AA_TRNA_LIGASE_I"/>
    <property type="match status" value="1"/>
</dbReference>
<dbReference type="SUPFAM" id="SSF47323">
    <property type="entry name" value="Anticodon-binding domain of a subclass of class I aminoacyl-tRNA synthetases"/>
    <property type="match status" value="1"/>
</dbReference>
<feature type="domain" description="Methionyl/Valyl/Leucyl/Isoleucyl-tRNA synthetase anticodon-binding" evidence="12">
    <location>
        <begin position="738"/>
        <end position="860"/>
    </location>
</feature>
<evidence type="ECO:0000256" key="6">
    <source>
        <dbReference type="ARBA" id="ARBA00022917"/>
    </source>
</evidence>
<sequence length="898" mass="104574">MDYDFRKIEEKILEQWEQLDIFKSCEDKERDKFYVLEMFPYPSGRIHMGHVRNYAIGDVVNRYLRMKGKNTLHPMGWDAFGMPAENAAIKSGIHPAKWTYENIDYMKKQLKRLGFSYDWDREITTCSPEYYRWNQWIFLKMLEKGIAYRKSAVVNWCPHDMTVLANEQVIEGRCWRCDTPVVQKEIPSWFLRITDYAEILLDDLEELKGNWPEAVLTMQKNWIGKSVGATVRFPVENSTTTIEIFTTRPDTLFGVTFMALAPEHPLSVELAKGTEQETEIEEFVRKYLTMSTRERNIIEEKEGVFTGRYAVNPLTGEKIPIYVANYILWGYGTGAIMAVPAHDERDHEFAKKYNIPIKPVVQPPEEWNFEEKAYEGEGVLINSDGFDGMHSSEAKEKITQLLEEKGIGEKTINFRLRDWNISRQRYWGTPIPVVYCDSCGIVPVPEEQLPVILPENVQFTGMGNPLEKNESFVKTVCPKCGKSAKRETDTMDTFIDSSWYFLRYCDPHNEKEPFSREKTDYWMPVDLYIGGIEHAVLHLLYSRFFTKFLREIGLVNVKEPFVKLLTQGMVLKKWIKIEKLLEILHISSDDSIKTLIEKLSSYGDVGSIEIEYTTIKEFLEKNHLTLNDNAKLLFDKLSIPHSILKEFEEKYGKSDKMSKSKHNTVDPDEMIKKYGADTVRLYILFAAPPHSSFDWTDSGIEGAHRFLRRVWNFVNEKLEEIKGVKYSKEDFKNLPEEDQKLRRKLHQVIKKVNDDINREYQFNTAIAAIMELVNELYSYRGNNKKLLKEAVENLILLLSPFTPFMADYLWRLIGNKGFTIQQRFPEPDKDALVEKEKEIPVQINGKVRAKIKVPADADEEMVKTIAFENETVKKWTEGKEIVKVIFIKGKILNIVVRG</sequence>
<dbReference type="EMBL" id="JAACYA010000001">
    <property type="protein sequence ID" value="MBK3331901.1"/>
    <property type="molecule type" value="Genomic_DNA"/>
</dbReference>
<organism evidence="15 16">
    <name type="scientific">Persephonella atlantica</name>
    <dbReference type="NCBI Taxonomy" id="2699429"/>
    <lineage>
        <taxon>Bacteria</taxon>
        <taxon>Pseudomonadati</taxon>
        <taxon>Aquificota</taxon>
        <taxon>Aquificia</taxon>
        <taxon>Aquificales</taxon>
        <taxon>Hydrogenothermaceae</taxon>
        <taxon>Persephonella</taxon>
    </lineage>
</organism>
<comment type="similarity">
    <text evidence="1 9 10">Belongs to the class-I aminoacyl-tRNA synthetase family.</text>
</comment>
<dbReference type="Pfam" id="PF09334">
    <property type="entry name" value="tRNA-synt_1g"/>
    <property type="match status" value="1"/>
</dbReference>
<dbReference type="Pfam" id="PF08264">
    <property type="entry name" value="Anticodon_1"/>
    <property type="match status" value="1"/>
</dbReference>
<keyword evidence="6 9" id="KW-0648">Protein biosynthesis</keyword>
<keyword evidence="16" id="KW-1185">Reference proteome</keyword>
<dbReference type="HAMAP" id="MF_00049_B">
    <property type="entry name" value="Leu_tRNA_synth_B"/>
    <property type="match status" value="1"/>
</dbReference>
<evidence type="ECO:0000256" key="10">
    <source>
        <dbReference type="RuleBase" id="RU363035"/>
    </source>
</evidence>
<comment type="caution">
    <text evidence="15">The sequence shown here is derived from an EMBL/GenBank/DDBJ whole genome shotgun (WGS) entry which is preliminary data.</text>
</comment>
<name>A0ABS1GGA5_9AQUI</name>
<evidence type="ECO:0000259" key="12">
    <source>
        <dbReference type="Pfam" id="PF08264"/>
    </source>
</evidence>
<dbReference type="InterPro" id="IPR014729">
    <property type="entry name" value="Rossmann-like_a/b/a_fold"/>
</dbReference>
<dbReference type="CDD" id="cd07958">
    <property type="entry name" value="Anticodon_Ia_Leu_BEm"/>
    <property type="match status" value="1"/>
</dbReference>
<evidence type="ECO:0000256" key="1">
    <source>
        <dbReference type="ARBA" id="ARBA00005594"/>
    </source>
</evidence>
<dbReference type="InterPro" id="IPR009080">
    <property type="entry name" value="tRNAsynth_Ia_anticodon-bd"/>
</dbReference>
<keyword evidence="4 9" id="KW-0547">Nucleotide-binding</keyword>
<dbReference type="SUPFAM" id="SSF52374">
    <property type="entry name" value="Nucleotidylyl transferase"/>
    <property type="match status" value="1"/>
</dbReference>
<keyword evidence="7 9" id="KW-0030">Aminoacyl-tRNA synthetase</keyword>
<feature type="short sequence motif" description="'KMSKS' region" evidence="9">
    <location>
        <begin position="656"/>
        <end position="660"/>
    </location>
</feature>
<dbReference type="CDD" id="cd00812">
    <property type="entry name" value="LeuRS_core"/>
    <property type="match status" value="1"/>
</dbReference>
<dbReference type="Gene3D" id="3.40.50.620">
    <property type="entry name" value="HUPs"/>
    <property type="match status" value="2"/>
</dbReference>
<dbReference type="RefSeq" id="WP_200673301.1">
    <property type="nucleotide sequence ID" value="NZ_JAACYA010000001.1"/>
</dbReference>
<feature type="domain" description="Aminoacyl-tRNA synthetase class Ia" evidence="11">
    <location>
        <begin position="655"/>
        <end position="688"/>
    </location>
</feature>
<dbReference type="Proteomes" id="UP000772812">
    <property type="component" value="Unassembled WGS sequence"/>
</dbReference>
<dbReference type="Gene3D" id="1.10.730.10">
    <property type="entry name" value="Isoleucyl-tRNA Synthetase, Domain 1"/>
    <property type="match status" value="2"/>
</dbReference>
<reference evidence="15 16" key="1">
    <citation type="journal article" date="2021" name="Syst. Appl. Microbiol.">
        <title>Persephonella atlantica sp. nov.: How to adapt to physico-chemical gradients in high temperature hydrothermal habitats.</title>
        <authorList>
            <person name="Francois D.X."/>
            <person name="Godfroy A."/>
            <person name="Mathien C."/>
            <person name="Aube J."/>
            <person name="Cathalot C."/>
            <person name="Lesongeur F."/>
            <person name="L'Haridon S."/>
            <person name="Philippon X."/>
            <person name="Roussel E.G."/>
        </authorList>
    </citation>
    <scope>NUCLEOTIDE SEQUENCE [LARGE SCALE GENOMIC DNA]</scope>
    <source>
        <strain evidence="15 16">MO1340</strain>
    </source>
</reference>
<evidence type="ECO:0000259" key="13">
    <source>
        <dbReference type="Pfam" id="PF09334"/>
    </source>
</evidence>
<dbReference type="InterPro" id="IPR013155">
    <property type="entry name" value="M/V/L/I-tRNA-synth_anticd-bd"/>
</dbReference>
<comment type="subcellular location">
    <subcellularLocation>
        <location evidence="9">Cytoplasm</location>
    </subcellularLocation>
</comment>
<dbReference type="InterPro" id="IPR002300">
    <property type="entry name" value="aa-tRNA-synth_Ia"/>
</dbReference>
<evidence type="ECO:0000313" key="15">
    <source>
        <dbReference type="EMBL" id="MBK3331901.1"/>
    </source>
</evidence>
<keyword evidence="5 9" id="KW-0067">ATP-binding</keyword>
<evidence type="ECO:0000256" key="8">
    <source>
        <dbReference type="ARBA" id="ARBA00047469"/>
    </source>
</evidence>
<dbReference type="EC" id="6.1.1.4" evidence="9"/>
<evidence type="ECO:0000256" key="5">
    <source>
        <dbReference type="ARBA" id="ARBA00022840"/>
    </source>
</evidence>
<dbReference type="InterPro" id="IPR015413">
    <property type="entry name" value="Methionyl/Leucyl_tRNA_Synth"/>
</dbReference>
<feature type="domain" description="Methionyl/Leucyl tRNA synthetase" evidence="13">
    <location>
        <begin position="37"/>
        <end position="179"/>
    </location>
</feature>
<evidence type="ECO:0000256" key="4">
    <source>
        <dbReference type="ARBA" id="ARBA00022741"/>
    </source>
</evidence>
<evidence type="ECO:0000259" key="11">
    <source>
        <dbReference type="Pfam" id="PF00133"/>
    </source>
</evidence>
<evidence type="ECO:0000256" key="3">
    <source>
        <dbReference type="ARBA" id="ARBA00022598"/>
    </source>
</evidence>
<protein>
    <recommendedName>
        <fullName evidence="9">Leucine--tRNA ligase</fullName>
        <ecNumber evidence="9">6.1.1.4</ecNumber>
    </recommendedName>
    <alternativeName>
        <fullName evidence="9">Leucyl-tRNA synthetase</fullName>
        <shortName evidence="9">LeuRS</shortName>
    </alternativeName>
</protein>
<dbReference type="SUPFAM" id="SSF50677">
    <property type="entry name" value="ValRS/IleRS/LeuRS editing domain"/>
    <property type="match status" value="1"/>
</dbReference>
<keyword evidence="2 9" id="KW-0963">Cytoplasm</keyword>
<dbReference type="Gene3D" id="3.90.740.10">
    <property type="entry name" value="Valyl/Leucyl/Isoleucyl-tRNA synthetase, editing domain"/>
    <property type="match status" value="1"/>
</dbReference>
<accession>A0ABS1GGA5</accession>
<evidence type="ECO:0000259" key="14">
    <source>
        <dbReference type="Pfam" id="PF13603"/>
    </source>
</evidence>
<feature type="domain" description="Aminoacyl-tRNA synthetase class Ia" evidence="11">
    <location>
        <begin position="416"/>
        <end position="572"/>
    </location>
</feature>
<dbReference type="InterPro" id="IPR001412">
    <property type="entry name" value="aa-tRNA-synth_I_CS"/>
</dbReference>
<dbReference type="PRINTS" id="PR00985">
    <property type="entry name" value="TRNASYNTHLEU"/>
</dbReference>
<dbReference type="InterPro" id="IPR025709">
    <property type="entry name" value="Leu_tRNA-synth_edit"/>
</dbReference>
<dbReference type="InterPro" id="IPR009008">
    <property type="entry name" value="Val/Leu/Ile-tRNA-synth_edit"/>
</dbReference>
<dbReference type="PANTHER" id="PTHR43740:SF2">
    <property type="entry name" value="LEUCINE--TRNA LIGASE, MITOCHONDRIAL"/>
    <property type="match status" value="1"/>
</dbReference>